<dbReference type="GO" id="GO:0031418">
    <property type="term" value="F:L-ascorbic acid binding"/>
    <property type="evidence" value="ECO:0007669"/>
    <property type="project" value="UniProtKB-KW"/>
</dbReference>
<protein>
    <submittedName>
        <fullName evidence="12">Transmembrane prolyl 4-hydroxylase</fullName>
    </submittedName>
</protein>
<dbReference type="GO" id="GO:0004656">
    <property type="term" value="F:procollagen-proline 4-dioxygenase activity"/>
    <property type="evidence" value="ECO:0007669"/>
    <property type="project" value="TreeGrafter"/>
</dbReference>
<dbReference type="CDD" id="cd00051">
    <property type="entry name" value="EFh"/>
    <property type="match status" value="1"/>
</dbReference>
<comment type="cofactor">
    <cofactor evidence="1">
        <name>L-ascorbate</name>
        <dbReference type="ChEBI" id="CHEBI:38290"/>
    </cofactor>
</comment>
<keyword evidence="9" id="KW-0732">Signal</keyword>
<dbReference type="InterPro" id="IPR045054">
    <property type="entry name" value="P4HA-like"/>
</dbReference>
<dbReference type="PROSITE" id="PS51471">
    <property type="entry name" value="FE2OG_OXY"/>
    <property type="match status" value="1"/>
</dbReference>
<keyword evidence="2" id="KW-0479">Metal-binding</keyword>
<feature type="signal peptide" evidence="9">
    <location>
        <begin position="1"/>
        <end position="21"/>
    </location>
</feature>
<evidence type="ECO:0000256" key="9">
    <source>
        <dbReference type="SAM" id="SignalP"/>
    </source>
</evidence>
<keyword evidence="12" id="KW-0472">Membrane</keyword>
<dbReference type="SMART" id="SM00702">
    <property type="entry name" value="P4Hc"/>
    <property type="match status" value="1"/>
</dbReference>
<evidence type="ECO:0000313" key="13">
    <source>
        <dbReference type="Proteomes" id="UP001152320"/>
    </source>
</evidence>
<evidence type="ECO:0000259" key="11">
    <source>
        <dbReference type="PROSITE" id="PS51471"/>
    </source>
</evidence>
<dbReference type="OrthoDB" id="420380at2759"/>
<keyword evidence="5" id="KW-0223">Dioxygenase</keyword>
<feature type="region of interest" description="Disordered" evidence="8">
    <location>
        <begin position="459"/>
        <end position="508"/>
    </location>
</feature>
<organism evidence="12 13">
    <name type="scientific">Holothuria leucospilota</name>
    <name type="common">Black long sea cucumber</name>
    <name type="synonym">Mertensiothuria leucospilota</name>
    <dbReference type="NCBI Taxonomy" id="206669"/>
    <lineage>
        <taxon>Eukaryota</taxon>
        <taxon>Metazoa</taxon>
        <taxon>Echinodermata</taxon>
        <taxon>Eleutherozoa</taxon>
        <taxon>Echinozoa</taxon>
        <taxon>Holothuroidea</taxon>
        <taxon>Aspidochirotacea</taxon>
        <taxon>Aspidochirotida</taxon>
        <taxon>Holothuriidae</taxon>
        <taxon>Holothuria</taxon>
    </lineage>
</organism>
<dbReference type="InterPro" id="IPR018247">
    <property type="entry name" value="EF_Hand_1_Ca_BS"/>
</dbReference>
<feature type="compositionally biased region" description="Basic and acidic residues" evidence="8">
    <location>
        <begin position="459"/>
        <end position="490"/>
    </location>
</feature>
<evidence type="ECO:0000313" key="12">
    <source>
        <dbReference type="EMBL" id="KAJ8040556.1"/>
    </source>
</evidence>
<name>A0A9Q1C895_HOLLE</name>
<feature type="domain" description="EF-hand" evidence="10">
    <location>
        <begin position="125"/>
        <end position="160"/>
    </location>
</feature>
<dbReference type="InterPro" id="IPR044862">
    <property type="entry name" value="Pro_4_hyd_alph_FE2OG_OXY"/>
</dbReference>
<reference evidence="12" key="1">
    <citation type="submission" date="2021-10" db="EMBL/GenBank/DDBJ databases">
        <title>Tropical sea cucumber genome reveals ecological adaptation and Cuvierian tubules defense mechanism.</title>
        <authorList>
            <person name="Chen T."/>
        </authorList>
    </citation>
    <scope>NUCLEOTIDE SEQUENCE</scope>
    <source>
        <strain evidence="12">Nanhai2018</strain>
        <tissue evidence="12">Muscle</tissue>
    </source>
</reference>
<evidence type="ECO:0000256" key="3">
    <source>
        <dbReference type="ARBA" id="ARBA00022837"/>
    </source>
</evidence>
<evidence type="ECO:0000256" key="7">
    <source>
        <dbReference type="ARBA" id="ARBA00023004"/>
    </source>
</evidence>
<dbReference type="Pfam" id="PF13640">
    <property type="entry name" value="2OG-FeII_Oxy_3"/>
    <property type="match status" value="1"/>
</dbReference>
<feature type="domain" description="Fe2OG dioxygenase" evidence="11">
    <location>
        <begin position="259"/>
        <end position="441"/>
    </location>
</feature>
<keyword evidence="3" id="KW-0106">Calcium</keyword>
<dbReference type="PANTHER" id="PTHR10869">
    <property type="entry name" value="PROLYL 4-HYDROXYLASE ALPHA SUBUNIT"/>
    <property type="match status" value="1"/>
</dbReference>
<dbReference type="PROSITE" id="PS50222">
    <property type="entry name" value="EF_HAND_2"/>
    <property type="match status" value="1"/>
</dbReference>
<dbReference type="InterPro" id="IPR005123">
    <property type="entry name" value="Oxoglu/Fe-dep_dioxygenase_dom"/>
</dbReference>
<dbReference type="InterPro" id="IPR006620">
    <property type="entry name" value="Pro_4_hyd_alph"/>
</dbReference>
<dbReference type="AlphaFoldDB" id="A0A9Q1C895"/>
<evidence type="ECO:0000256" key="8">
    <source>
        <dbReference type="SAM" id="MobiDB-lite"/>
    </source>
</evidence>
<feature type="chain" id="PRO_5040154658" evidence="9">
    <location>
        <begin position="22"/>
        <end position="508"/>
    </location>
</feature>
<dbReference type="GO" id="GO:0005783">
    <property type="term" value="C:endoplasmic reticulum"/>
    <property type="evidence" value="ECO:0007669"/>
    <property type="project" value="TreeGrafter"/>
</dbReference>
<dbReference type="InterPro" id="IPR002048">
    <property type="entry name" value="EF_hand_dom"/>
</dbReference>
<dbReference type="Gene3D" id="1.10.238.10">
    <property type="entry name" value="EF-hand"/>
    <property type="match status" value="1"/>
</dbReference>
<dbReference type="Pfam" id="PF13499">
    <property type="entry name" value="EF-hand_7"/>
    <property type="match status" value="1"/>
</dbReference>
<evidence type="ECO:0000256" key="4">
    <source>
        <dbReference type="ARBA" id="ARBA00022896"/>
    </source>
</evidence>
<comment type="caution">
    <text evidence="12">The sequence shown here is derived from an EMBL/GenBank/DDBJ whole genome shotgun (WGS) entry which is preliminary data.</text>
</comment>
<evidence type="ECO:0000256" key="6">
    <source>
        <dbReference type="ARBA" id="ARBA00023002"/>
    </source>
</evidence>
<accession>A0A9Q1C895</accession>
<dbReference type="Proteomes" id="UP001152320">
    <property type="component" value="Chromosome 6"/>
</dbReference>
<sequence>MFPFSAAVALCILIISTDSSADDVLKGEQESASYKQENITPNKTHSLQRTRLFQYDPVQKGHVQYVEDESGRKMKLVTLATNPPVFEVPHFLTDEECDHVIKLAQENGLETSGVVSELLPSLSDGNEEEIRQIFTHLDFNEDKFLSPSEFADGLLDIAEGLLSDDDVKLVLAEFKLDINNDEQLDFEEFKDTWTVDVENFVRKWVEQRQASNDTSFRFSKTRVSDQTWLDQTWYDDEILKRLHERVIKLTQLPKEIVYSSESLQVVHYKPGGHYHAHYDSADLEEGLECSHTQYTDEEEGNVVLEDGDKPPDGLEEEEKCEGCEEDVHHDESPSRLCRYATVLFYLNDVEEGGETAFPVADNLTYSEETLANMTYDLYDLSYHCYDSNVIVGPEKGKAIIWYNHMLNETTSWMGDVFNRSLHGGCDVLKGEKWIANNWINVDDVYERQMEYQEEFMKEMENSKTLTDEEQKAENEFSERIPKEDVNRDGLESENLDTIETKTIDRDEL</sequence>
<proteinExistence type="predicted"/>
<dbReference type="InterPro" id="IPR011992">
    <property type="entry name" value="EF-hand-dom_pair"/>
</dbReference>
<dbReference type="GO" id="GO:0005506">
    <property type="term" value="F:iron ion binding"/>
    <property type="evidence" value="ECO:0007669"/>
    <property type="project" value="InterPro"/>
</dbReference>
<gene>
    <name evidence="12" type="ORF">HOLleu_14881</name>
</gene>
<dbReference type="PANTHER" id="PTHR10869:SF246">
    <property type="entry name" value="TRANSMEMBRANE PROLYL 4-HYDROXYLASE"/>
    <property type="match status" value="1"/>
</dbReference>
<evidence type="ECO:0000256" key="2">
    <source>
        <dbReference type="ARBA" id="ARBA00022723"/>
    </source>
</evidence>
<dbReference type="GO" id="GO:0005509">
    <property type="term" value="F:calcium ion binding"/>
    <property type="evidence" value="ECO:0007669"/>
    <property type="project" value="InterPro"/>
</dbReference>
<keyword evidence="12" id="KW-0812">Transmembrane</keyword>
<keyword evidence="13" id="KW-1185">Reference proteome</keyword>
<dbReference type="EMBL" id="JAIZAY010000006">
    <property type="protein sequence ID" value="KAJ8040556.1"/>
    <property type="molecule type" value="Genomic_DNA"/>
</dbReference>
<keyword evidence="4" id="KW-0847">Vitamin C</keyword>
<evidence type="ECO:0000259" key="10">
    <source>
        <dbReference type="PROSITE" id="PS50222"/>
    </source>
</evidence>
<keyword evidence="6" id="KW-0560">Oxidoreductase</keyword>
<dbReference type="PROSITE" id="PS00018">
    <property type="entry name" value="EF_HAND_1"/>
    <property type="match status" value="1"/>
</dbReference>
<dbReference type="SUPFAM" id="SSF47473">
    <property type="entry name" value="EF-hand"/>
    <property type="match status" value="1"/>
</dbReference>
<evidence type="ECO:0000256" key="1">
    <source>
        <dbReference type="ARBA" id="ARBA00001961"/>
    </source>
</evidence>
<feature type="compositionally biased region" description="Basic and acidic residues" evidence="8">
    <location>
        <begin position="498"/>
        <end position="508"/>
    </location>
</feature>
<evidence type="ECO:0000256" key="5">
    <source>
        <dbReference type="ARBA" id="ARBA00022964"/>
    </source>
</evidence>
<keyword evidence="7" id="KW-0408">Iron</keyword>
<dbReference type="Gene3D" id="2.60.120.620">
    <property type="entry name" value="q2cbj1_9rhob like domain"/>
    <property type="match status" value="1"/>
</dbReference>